<proteinExistence type="predicted"/>
<dbReference type="RefSeq" id="XP_033444913.1">
    <property type="nucleotide sequence ID" value="XM_033597573.1"/>
</dbReference>
<dbReference type="GeneID" id="54355240"/>
<dbReference type="EMBL" id="ML978991">
    <property type="protein sequence ID" value="KAF1924661.1"/>
    <property type="molecule type" value="Genomic_DNA"/>
</dbReference>
<accession>A0A6A5R8U9</accession>
<organism evidence="1 2">
    <name type="scientific">Didymella exigua CBS 183.55</name>
    <dbReference type="NCBI Taxonomy" id="1150837"/>
    <lineage>
        <taxon>Eukaryota</taxon>
        <taxon>Fungi</taxon>
        <taxon>Dikarya</taxon>
        <taxon>Ascomycota</taxon>
        <taxon>Pezizomycotina</taxon>
        <taxon>Dothideomycetes</taxon>
        <taxon>Pleosporomycetidae</taxon>
        <taxon>Pleosporales</taxon>
        <taxon>Pleosporineae</taxon>
        <taxon>Didymellaceae</taxon>
        <taxon>Didymella</taxon>
    </lineage>
</organism>
<evidence type="ECO:0000313" key="2">
    <source>
        <dbReference type="Proteomes" id="UP000800082"/>
    </source>
</evidence>
<evidence type="ECO:0000313" key="1">
    <source>
        <dbReference type="EMBL" id="KAF1924661.1"/>
    </source>
</evidence>
<keyword evidence="2" id="KW-1185">Reference proteome</keyword>
<reference evidence="1" key="1">
    <citation type="journal article" date="2020" name="Stud. Mycol.">
        <title>101 Dothideomycetes genomes: a test case for predicting lifestyles and emergence of pathogens.</title>
        <authorList>
            <person name="Haridas S."/>
            <person name="Albert R."/>
            <person name="Binder M."/>
            <person name="Bloem J."/>
            <person name="Labutti K."/>
            <person name="Salamov A."/>
            <person name="Andreopoulos B."/>
            <person name="Baker S."/>
            <person name="Barry K."/>
            <person name="Bills G."/>
            <person name="Bluhm B."/>
            <person name="Cannon C."/>
            <person name="Castanera R."/>
            <person name="Culley D."/>
            <person name="Daum C."/>
            <person name="Ezra D."/>
            <person name="Gonzalez J."/>
            <person name="Henrissat B."/>
            <person name="Kuo A."/>
            <person name="Liang C."/>
            <person name="Lipzen A."/>
            <person name="Lutzoni F."/>
            <person name="Magnuson J."/>
            <person name="Mondo S."/>
            <person name="Nolan M."/>
            <person name="Ohm R."/>
            <person name="Pangilinan J."/>
            <person name="Park H.-J."/>
            <person name="Ramirez L."/>
            <person name="Alfaro M."/>
            <person name="Sun H."/>
            <person name="Tritt A."/>
            <person name="Yoshinaga Y."/>
            <person name="Zwiers L.-H."/>
            <person name="Turgeon B."/>
            <person name="Goodwin S."/>
            <person name="Spatafora J."/>
            <person name="Crous P."/>
            <person name="Grigoriev I."/>
        </authorList>
    </citation>
    <scope>NUCLEOTIDE SEQUENCE</scope>
    <source>
        <strain evidence="1">CBS 183.55</strain>
    </source>
</reference>
<sequence length="169" mass="19198">MLLPKCLLRPLAFSQKAPSANTHSRIEPKPRNIIFNLIKETLQLHRELDKTKSKLLEAESKLWSKCLDAQNTAATKDDIESKTRVAERRPDEMVEALKAERANKESLKQDEVIKARGKLIERHGTTIEAQADMDMAEYMERDIEELEKVCGAALKLCAEDRLGVRGRST</sequence>
<dbReference type="Proteomes" id="UP000800082">
    <property type="component" value="Unassembled WGS sequence"/>
</dbReference>
<dbReference type="AlphaFoldDB" id="A0A6A5R8U9"/>
<gene>
    <name evidence="1" type="ORF">M421DRAFT_8533</name>
</gene>
<name>A0A6A5R8U9_9PLEO</name>
<protein>
    <submittedName>
        <fullName evidence="1">Uncharacterized protein</fullName>
    </submittedName>
</protein>